<dbReference type="EMBL" id="WIXE01018237">
    <property type="protein sequence ID" value="KAK5971101.1"/>
    <property type="molecule type" value="Genomic_DNA"/>
</dbReference>
<dbReference type="Gene3D" id="3.40.50.1820">
    <property type="entry name" value="alpha/beta hydrolase"/>
    <property type="match status" value="1"/>
</dbReference>
<reference evidence="6 7" key="1">
    <citation type="submission" date="2019-10" db="EMBL/GenBank/DDBJ databases">
        <title>Assembly and Annotation for the nematode Trichostrongylus colubriformis.</title>
        <authorList>
            <person name="Martin J."/>
        </authorList>
    </citation>
    <scope>NUCLEOTIDE SEQUENCE [LARGE SCALE GENOMIC DNA]</scope>
    <source>
        <strain evidence="6">G859</strain>
        <tissue evidence="6">Whole worm</tissue>
    </source>
</reference>
<proteinExistence type="inferred from homology"/>
<keyword evidence="3" id="KW-0732">Signal</keyword>
<evidence type="ECO:0000313" key="7">
    <source>
        <dbReference type="Proteomes" id="UP001331761"/>
    </source>
</evidence>
<gene>
    <name evidence="6" type="ORF">GCK32_009954</name>
</gene>
<evidence type="ECO:0000313" key="6">
    <source>
        <dbReference type="EMBL" id="KAK5971101.1"/>
    </source>
</evidence>
<name>A0AAN8IF67_TRICO</name>
<comment type="similarity">
    <text evidence="1">Belongs to the peptidase S28 family.</text>
</comment>
<dbReference type="AlphaFoldDB" id="A0AAN8IF67"/>
<keyword evidence="7" id="KW-1185">Reference proteome</keyword>
<protein>
    <submittedName>
        <fullName evidence="6">Uncharacterized protein</fullName>
    </submittedName>
</protein>
<dbReference type="GO" id="GO:0006508">
    <property type="term" value="P:proteolysis"/>
    <property type="evidence" value="ECO:0007669"/>
    <property type="project" value="UniProtKB-KW"/>
</dbReference>
<accession>A0AAN8IF67</accession>
<evidence type="ECO:0000256" key="4">
    <source>
        <dbReference type="ARBA" id="ARBA00022801"/>
    </source>
</evidence>
<dbReference type="GO" id="GO:0008239">
    <property type="term" value="F:dipeptidyl-peptidase activity"/>
    <property type="evidence" value="ECO:0007669"/>
    <property type="project" value="TreeGrafter"/>
</dbReference>
<keyword evidence="4" id="KW-0378">Hydrolase</keyword>
<feature type="non-terminal residue" evidence="6">
    <location>
        <position position="1"/>
    </location>
</feature>
<dbReference type="GO" id="GO:0070008">
    <property type="term" value="F:serine-type exopeptidase activity"/>
    <property type="evidence" value="ECO:0007669"/>
    <property type="project" value="InterPro"/>
</dbReference>
<evidence type="ECO:0000256" key="1">
    <source>
        <dbReference type="ARBA" id="ARBA00011079"/>
    </source>
</evidence>
<dbReference type="PANTHER" id="PTHR11010">
    <property type="entry name" value="PROTEASE S28 PRO-X CARBOXYPEPTIDASE-RELATED"/>
    <property type="match status" value="1"/>
</dbReference>
<organism evidence="6 7">
    <name type="scientific">Trichostrongylus colubriformis</name>
    <name type="common">Black scour worm</name>
    <dbReference type="NCBI Taxonomy" id="6319"/>
    <lineage>
        <taxon>Eukaryota</taxon>
        <taxon>Metazoa</taxon>
        <taxon>Ecdysozoa</taxon>
        <taxon>Nematoda</taxon>
        <taxon>Chromadorea</taxon>
        <taxon>Rhabditida</taxon>
        <taxon>Rhabditina</taxon>
        <taxon>Rhabditomorpha</taxon>
        <taxon>Strongyloidea</taxon>
        <taxon>Trichostrongylidae</taxon>
        <taxon>Trichostrongylus</taxon>
    </lineage>
</organism>
<dbReference type="Proteomes" id="UP001331761">
    <property type="component" value="Unassembled WGS sequence"/>
</dbReference>
<keyword evidence="2" id="KW-0645">Protease</keyword>
<dbReference type="Pfam" id="PF05577">
    <property type="entry name" value="Peptidase_S28"/>
    <property type="match status" value="1"/>
</dbReference>
<comment type="caution">
    <text evidence="6">The sequence shown here is derived from an EMBL/GenBank/DDBJ whole genome shotgun (WGS) entry which is preliminary data.</text>
</comment>
<keyword evidence="5" id="KW-0325">Glycoprotein</keyword>
<dbReference type="InterPro" id="IPR008758">
    <property type="entry name" value="Peptidase_S28"/>
</dbReference>
<evidence type="ECO:0000256" key="5">
    <source>
        <dbReference type="ARBA" id="ARBA00023180"/>
    </source>
</evidence>
<evidence type="ECO:0000256" key="2">
    <source>
        <dbReference type="ARBA" id="ARBA00022670"/>
    </source>
</evidence>
<sequence>GDKVVFPNGGIDPWKSLGVPVGNPEKNIDAFIIEGAAHCSDMYPASANDKTSLTMARARILKNLDAWIQDALKPTGDATGLGLLSTCVFVLLSCLYF</sequence>
<dbReference type="PANTHER" id="PTHR11010:SF117">
    <property type="entry name" value="SERINE PROTEASE 16"/>
    <property type="match status" value="1"/>
</dbReference>
<dbReference type="InterPro" id="IPR029058">
    <property type="entry name" value="AB_hydrolase_fold"/>
</dbReference>
<evidence type="ECO:0000256" key="3">
    <source>
        <dbReference type="ARBA" id="ARBA00022729"/>
    </source>
</evidence>